<keyword evidence="2" id="KW-1185">Reference proteome</keyword>
<dbReference type="EMBL" id="FTNK01000019">
    <property type="protein sequence ID" value="SIR56383.1"/>
    <property type="molecule type" value="Genomic_DNA"/>
</dbReference>
<name>A0ABY1KBQ8_9BACL</name>
<protein>
    <submittedName>
        <fullName evidence="1">Uncharacterized protein</fullName>
    </submittedName>
</protein>
<evidence type="ECO:0000313" key="2">
    <source>
        <dbReference type="Proteomes" id="UP000186666"/>
    </source>
</evidence>
<organism evidence="1 2">
    <name type="scientific">Paenibacillus macquariensis</name>
    <dbReference type="NCBI Taxonomy" id="948756"/>
    <lineage>
        <taxon>Bacteria</taxon>
        <taxon>Bacillati</taxon>
        <taxon>Bacillota</taxon>
        <taxon>Bacilli</taxon>
        <taxon>Bacillales</taxon>
        <taxon>Paenibacillaceae</taxon>
        <taxon>Paenibacillus</taxon>
    </lineage>
</organism>
<reference evidence="1 2" key="1">
    <citation type="submission" date="2017-01" db="EMBL/GenBank/DDBJ databases">
        <authorList>
            <person name="Varghese N."/>
            <person name="Submissions S."/>
        </authorList>
    </citation>
    <scope>NUCLEOTIDE SEQUENCE [LARGE SCALE GENOMIC DNA]</scope>
    <source>
        <strain evidence="1 2">ATCC 23464</strain>
    </source>
</reference>
<gene>
    <name evidence="1" type="ORF">SAMN05421578_1197</name>
</gene>
<proteinExistence type="predicted"/>
<comment type="caution">
    <text evidence="1">The sequence shown here is derived from an EMBL/GenBank/DDBJ whole genome shotgun (WGS) entry which is preliminary data.</text>
</comment>
<sequence length="87" mass="9489">MDAVSTVMAGNYARIDNGMLSPLPKTSWFSLKSSINSLSLVIKKPPSIGELTRIKESNFLHSIVAGVRGTSPMLMPQPLMYQGFMSD</sequence>
<evidence type="ECO:0000313" key="1">
    <source>
        <dbReference type="EMBL" id="SIR56383.1"/>
    </source>
</evidence>
<accession>A0ABY1KBQ8</accession>
<dbReference type="Proteomes" id="UP000186666">
    <property type="component" value="Unassembled WGS sequence"/>
</dbReference>